<sequence length="69" mass="8073">MQRDKTTKVLLECKALNATREFDVSHAERLLRMQKNGGWQLPENSKFEFSKENGLRYKRNKKADNGSTE</sequence>
<evidence type="ECO:0000313" key="1">
    <source>
        <dbReference type="EMBL" id="DAD82473.1"/>
    </source>
</evidence>
<dbReference type="EMBL" id="BK014919">
    <property type="protein sequence ID" value="DAD82473.1"/>
    <property type="molecule type" value="Genomic_DNA"/>
</dbReference>
<reference evidence="1" key="1">
    <citation type="journal article" date="2021" name="Proc. Natl. Acad. Sci. U.S.A.">
        <title>A Catalog of Tens of Thousands of Viruses from Human Metagenomes Reveals Hidden Associations with Chronic Diseases.</title>
        <authorList>
            <person name="Tisza M.J."/>
            <person name="Buck C.B."/>
        </authorList>
    </citation>
    <scope>NUCLEOTIDE SEQUENCE</scope>
    <source>
        <strain evidence="1">CtHMI2</strain>
    </source>
</reference>
<accession>A0A8S5MJC3</accession>
<name>A0A8S5MJC3_9CAUD</name>
<organism evidence="1">
    <name type="scientific">Siphoviridae sp. ctHMI2</name>
    <dbReference type="NCBI Taxonomy" id="2826231"/>
    <lineage>
        <taxon>Viruses</taxon>
        <taxon>Duplodnaviria</taxon>
        <taxon>Heunggongvirae</taxon>
        <taxon>Uroviricota</taxon>
        <taxon>Caudoviricetes</taxon>
    </lineage>
</organism>
<proteinExistence type="predicted"/>
<protein>
    <submittedName>
        <fullName evidence="1">Uncharacterized protein</fullName>
    </submittedName>
</protein>